<comment type="similarity">
    <text evidence="2 7">Belongs to the major facilitator superfamily. Sugar transporter (TC 2.A.1.1) family.</text>
</comment>
<dbReference type="PRINTS" id="PR00171">
    <property type="entry name" value="SUGRTRNSPORT"/>
</dbReference>
<dbReference type="InterPro" id="IPR036259">
    <property type="entry name" value="MFS_trans_sf"/>
</dbReference>
<evidence type="ECO:0000256" key="6">
    <source>
        <dbReference type="ARBA" id="ARBA00023136"/>
    </source>
</evidence>
<evidence type="ECO:0000256" key="1">
    <source>
        <dbReference type="ARBA" id="ARBA00004141"/>
    </source>
</evidence>
<dbReference type="PANTHER" id="PTHR48022:SF45">
    <property type="entry name" value="MAJOR FACILITATOR SUPERFAMILY (MFS) PROFILE DOMAIN-CONTAINING PROTEIN-RELATED"/>
    <property type="match status" value="1"/>
</dbReference>
<feature type="transmembrane region" description="Helical" evidence="9">
    <location>
        <begin position="378"/>
        <end position="396"/>
    </location>
</feature>
<dbReference type="Gene3D" id="1.20.1250.20">
    <property type="entry name" value="MFS general substrate transporter like domains"/>
    <property type="match status" value="1"/>
</dbReference>
<comment type="subcellular location">
    <subcellularLocation>
        <location evidence="1">Membrane</location>
        <topology evidence="1">Multi-pass membrane protein</topology>
    </subcellularLocation>
</comment>
<dbReference type="PROSITE" id="PS00216">
    <property type="entry name" value="SUGAR_TRANSPORT_1"/>
    <property type="match status" value="1"/>
</dbReference>
<dbReference type="Proteomes" id="UP000266188">
    <property type="component" value="Unassembled WGS sequence"/>
</dbReference>
<feature type="domain" description="Major facilitator superfamily (MFS) profile" evidence="10">
    <location>
        <begin position="1"/>
        <end position="433"/>
    </location>
</feature>
<dbReference type="InterPro" id="IPR005828">
    <property type="entry name" value="MFS_sugar_transport-like"/>
</dbReference>
<dbReference type="SUPFAM" id="SSF103473">
    <property type="entry name" value="MFS general substrate transporter"/>
    <property type="match status" value="1"/>
</dbReference>
<evidence type="ECO:0000256" key="2">
    <source>
        <dbReference type="ARBA" id="ARBA00010992"/>
    </source>
</evidence>
<dbReference type="InterPro" id="IPR005829">
    <property type="entry name" value="Sugar_transporter_CS"/>
</dbReference>
<feature type="transmembrane region" description="Helical" evidence="9">
    <location>
        <begin position="284"/>
        <end position="304"/>
    </location>
</feature>
<feature type="transmembrane region" description="Helical" evidence="9">
    <location>
        <begin position="124"/>
        <end position="143"/>
    </location>
</feature>
<feature type="transmembrane region" description="Helical" evidence="9">
    <location>
        <begin position="408"/>
        <end position="429"/>
    </location>
</feature>
<keyword evidence="3 7" id="KW-0813">Transport</keyword>
<dbReference type="AlphaFoldDB" id="A0A3A2ZZK0"/>
<dbReference type="InterPro" id="IPR050360">
    <property type="entry name" value="MFS_Sugar_Transporters"/>
</dbReference>
<evidence type="ECO:0000313" key="11">
    <source>
        <dbReference type="EMBL" id="RJE24804.1"/>
    </source>
</evidence>
<dbReference type="GO" id="GO:0005351">
    <property type="term" value="F:carbohydrate:proton symporter activity"/>
    <property type="evidence" value="ECO:0007669"/>
    <property type="project" value="TreeGrafter"/>
</dbReference>
<evidence type="ECO:0000256" key="9">
    <source>
        <dbReference type="SAM" id="Phobius"/>
    </source>
</evidence>
<dbReference type="PROSITE" id="PS50850">
    <property type="entry name" value="MFS"/>
    <property type="match status" value="1"/>
</dbReference>
<reference evidence="12" key="1">
    <citation type="submission" date="2017-02" db="EMBL/GenBank/DDBJ databases">
        <authorList>
            <person name="Tafer H."/>
            <person name="Lopandic K."/>
        </authorList>
    </citation>
    <scope>NUCLEOTIDE SEQUENCE [LARGE SCALE GENOMIC DNA]</scope>
    <source>
        <strain evidence="12">CBS 366.77</strain>
    </source>
</reference>
<evidence type="ECO:0000256" key="7">
    <source>
        <dbReference type="RuleBase" id="RU003346"/>
    </source>
</evidence>
<organism evidence="11 12">
    <name type="scientific">Aspergillus sclerotialis</name>
    <dbReference type="NCBI Taxonomy" id="2070753"/>
    <lineage>
        <taxon>Eukaryota</taxon>
        <taxon>Fungi</taxon>
        <taxon>Dikarya</taxon>
        <taxon>Ascomycota</taxon>
        <taxon>Pezizomycotina</taxon>
        <taxon>Eurotiomycetes</taxon>
        <taxon>Eurotiomycetidae</taxon>
        <taxon>Eurotiales</taxon>
        <taxon>Aspergillaceae</taxon>
        <taxon>Aspergillus</taxon>
        <taxon>Aspergillus subgen. Polypaecilum</taxon>
    </lineage>
</organism>
<comment type="caution">
    <text evidence="11">The sequence shown here is derived from an EMBL/GenBank/DDBJ whole genome shotgun (WGS) entry which is preliminary data.</text>
</comment>
<dbReference type="GO" id="GO:0016020">
    <property type="term" value="C:membrane"/>
    <property type="evidence" value="ECO:0007669"/>
    <property type="project" value="UniProtKB-SubCell"/>
</dbReference>
<feature type="transmembrane region" description="Helical" evidence="9">
    <location>
        <begin position="341"/>
        <end position="366"/>
    </location>
</feature>
<evidence type="ECO:0000313" key="12">
    <source>
        <dbReference type="Proteomes" id="UP000266188"/>
    </source>
</evidence>
<keyword evidence="5 9" id="KW-1133">Transmembrane helix</keyword>
<feature type="transmembrane region" description="Helical" evidence="9">
    <location>
        <begin position="92"/>
        <end position="112"/>
    </location>
</feature>
<evidence type="ECO:0000256" key="4">
    <source>
        <dbReference type="ARBA" id="ARBA00022692"/>
    </source>
</evidence>
<protein>
    <submittedName>
        <fullName evidence="11">Sugar and other transporter</fullName>
    </submittedName>
</protein>
<feature type="transmembrane region" description="Helical" evidence="9">
    <location>
        <begin position="38"/>
        <end position="59"/>
    </location>
</feature>
<evidence type="ECO:0000256" key="8">
    <source>
        <dbReference type="SAM" id="MobiDB-lite"/>
    </source>
</evidence>
<feature type="transmembrane region" description="Helical" evidence="9">
    <location>
        <begin position="155"/>
        <end position="178"/>
    </location>
</feature>
<sequence length="485" mass="53054">MSVAGGLLTLDAFNDQFPRMDTIHTKGAQKHENSTIQGTVIALYTIGGIFGALPCVYLGDLLGRRMVILWTNFITIIGCILMATSFDFAQFIVARLVLGVGIGGYLATVPVWQSEISPPHKRGSNVVINGMFVGIGVTGSLWIDLGLYFVKGNSVSWRFPFALPIILSATAMIFILMLPESPRWLVMRGRTDEARKVLSALLDLEPDSRTVNDTIHEFEANLAASGHTPWNAIFTNGKQRLFHRAYLAATGQFFQQMCGVNLITYYATNIFQENLGMDATRARILAAASCLMQPFGGFLAFFTIDRLGRRPLMLWCAGAMAVCMAILAGTTSPPAADNTGALVVAVIMLFCFHFIFTAGYSGLTFLYAAELAPLQIRAAVSAVSTCTVWVFNFLLAEVTPIGFATIGYKYYIVFAVINAVIVPTVYFFFPETKGRSLEEIDEIFAQSNNIFDPPRVARRMQIQSGQPDSASTGESSEHGKEDLKA</sequence>
<feature type="transmembrane region" description="Helical" evidence="9">
    <location>
        <begin position="311"/>
        <end position="329"/>
    </location>
</feature>
<feature type="transmembrane region" description="Helical" evidence="9">
    <location>
        <begin position="66"/>
        <end position="86"/>
    </location>
</feature>
<keyword evidence="12" id="KW-1185">Reference proteome</keyword>
<feature type="compositionally biased region" description="Polar residues" evidence="8">
    <location>
        <begin position="461"/>
        <end position="474"/>
    </location>
</feature>
<dbReference type="FunFam" id="1.20.1250.20:FF:000090">
    <property type="entry name" value="MFS sugar transporter, putative"/>
    <property type="match status" value="1"/>
</dbReference>
<dbReference type="OrthoDB" id="6612291at2759"/>
<evidence type="ECO:0000256" key="3">
    <source>
        <dbReference type="ARBA" id="ARBA00022448"/>
    </source>
</evidence>
<keyword evidence="4 9" id="KW-0812">Transmembrane</keyword>
<gene>
    <name evidence="11" type="ORF">PHISCL_02885</name>
</gene>
<accession>A0A3A2ZZK0</accession>
<name>A0A3A2ZZK0_9EURO</name>
<feature type="compositionally biased region" description="Basic and acidic residues" evidence="8">
    <location>
        <begin position="475"/>
        <end position="485"/>
    </location>
</feature>
<proteinExistence type="inferred from homology"/>
<dbReference type="PANTHER" id="PTHR48022">
    <property type="entry name" value="PLASTIDIC GLUCOSE TRANSPORTER 4"/>
    <property type="match status" value="1"/>
</dbReference>
<dbReference type="NCBIfam" id="TIGR00879">
    <property type="entry name" value="SP"/>
    <property type="match status" value="1"/>
</dbReference>
<feature type="transmembrane region" description="Helical" evidence="9">
    <location>
        <begin position="245"/>
        <end position="264"/>
    </location>
</feature>
<dbReference type="Pfam" id="PF00083">
    <property type="entry name" value="Sugar_tr"/>
    <property type="match status" value="1"/>
</dbReference>
<dbReference type="InterPro" id="IPR020846">
    <property type="entry name" value="MFS_dom"/>
</dbReference>
<dbReference type="EMBL" id="MVGC01000068">
    <property type="protein sequence ID" value="RJE24804.1"/>
    <property type="molecule type" value="Genomic_DNA"/>
</dbReference>
<dbReference type="InterPro" id="IPR003663">
    <property type="entry name" value="Sugar/inositol_transpt"/>
</dbReference>
<keyword evidence="6 9" id="KW-0472">Membrane</keyword>
<evidence type="ECO:0000259" key="10">
    <source>
        <dbReference type="PROSITE" id="PS50850"/>
    </source>
</evidence>
<feature type="region of interest" description="Disordered" evidence="8">
    <location>
        <begin position="461"/>
        <end position="485"/>
    </location>
</feature>
<evidence type="ECO:0000256" key="5">
    <source>
        <dbReference type="ARBA" id="ARBA00022989"/>
    </source>
</evidence>